<dbReference type="PANTHER" id="PTHR44757">
    <property type="entry name" value="DIGUANYLATE CYCLASE DGCP"/>
    <property type="match status" value="1"/>
</dbReference>
<dbReference type="SMART" id="SM00052">
    <property type="entry name" value="EAL"/>
    <property type="match status" value="1"/>
</dbReference>
<sequence>MFRGISVAKGVIADGKLPISFSEVEPASNAVMSPRMSDDSHHEADLGERQSWLENMINQIPDYIYAKDLEGRFLFANQAIVANNGLSHLKDLVGRTDFDFLPHHIAQIATDVERSVAETGQPHFGGEELAFRGGGERWLMITRVPLRDASGTIVGVVGVSRDVTAQKSAERRMRAQSGLLEMIARGMPLPNFLEELALMTAGFAKGVHAAFLTITPDPAELRLAAAPTLNEDYRKRANATFIRTVPTDLDAAAAALKLAFDQAGISELDHQCRCLAISDADGQIEGILALYSSEGSRFQPDFSEFVSIAVHMAGIAISRHRAEARIGFLADHDPLTGMANRALLDRKLTFAMQTADSTRSEVALAFLDLDNFKLVNDSLGHSVGDQLLKIVASRISELTSDQGSLARIGGDEFVIILEQMDLESCLDRLSAIREAVTRPIVLNDIELRVTCSIGVASYPSHGSTAGELLASADMAMYRAKELGRDGIALFTSAMTAIVRKKLSRTDELRQALLRDEFVLHYQPQVDVRTGRIVAAEALIRWNHSSEGLVYPGDFIALAEETSLIVPIGEWVLKTACRQAKAWQDQGREPIRISVNVSARQFQEKRLIETVATALSESGLDPIWLELEITESLIMKDLAGSIARMQELETLGVKLAVDDFGTGYSSLSALKRFPLSRLKIDRSFIADIPHDADDMAITAAIISLAQKLGLEVIAEGVETEEQARFLVESGCNEIQGYLFSRPVEEAQFNRMLENNSGMHPLLRTQAS</sequence>
<dbReference type="Pfam" id="PF08448">
    <property type="entry name" value="PAS_4"/>
    <property type="match status" value="1"/>
</dbReference>
<dbReference type="Proteomes" id="UP000001600">
    <property type="component" value="Chromosome 2"/>
</dbReference>
<dbReference type="InterPro" id="IPR012226">
    <property type="entry name" value="Diguanyl_cyclase/Pdiesterase"/>
</dbReference>
<evidence type="ECO:0000259" key="3">
    <source>
        <dbReference type="PROSITE" id="PS50883"/>
    </source>
</evidence>
<dbReference type="FunFam" id="3.30.70.270:FF:000001">
    <property type="entry name" value="Diguanylate cyclase domain protein"/>
    <property type="match status" value="1"/>
</dbReference>
<dbReference type="KEGG" id="ara:Arad_7075"/>
<feature type="domain" description="GGDEF" evidence="4">
    <location>
        <begin position="360"/>
        <end position="492"/>
    </location>
</feature>
<dbReference type="STRING" id="311403.Arad_7075"/>
<dbReference type="InterPro" id="IPR052155">
    <property type="entry name" value="Biofilm_reg_signaling"/>
</dbReference>
<feature type="domain" description="EAL" evidence="3">
    <location>
        <begin position="501"/>
        <end position="755"/>
    </location>
</feature>
<dbReference type="CDD" id="cd00130">
    <property type="entry name" value="PAS"/>
    <property type="match status" value="1"/>
</dbReference>
<dbReference type="Gene3D" id="3.20.20.450">
    <property type="entry name" value="EAL domain"/>
    <property type="match status" value="1"/>
</dbReference>
<dbReference type="SMART" id="SM00267">
    <property type="entry name" value="GGDEF"/>
    <property type="match status" value="1"/>
</dbReference>
<dbReference type="InterPro" id="IPR013656">
    <property type="entry name" value="PAS_4"/>
</dbReference>
<protein>
    <submittedName>
        <fullName evidence="5">Sensory box/GGDEF family protein</fullName>
    </submittedName>
</protein>
<feature type="domain" description="PAC" evidence="2">
    <location>
        <begin position="110"/>
        <end position="175"/>
    </location>
</feature>
<dbReference type="PROSITE" id="PS50887">
    <property type="entry name" value="GGDEF"/>
    <property type="match status" value="1"/>
</dbReference>
<dbReference type="AlphaFoldDB" id="B9JLU1"/>
<dbReference type="PIRSF" id="PIRSF005925">
    <property type="entry name" value="Dos"/>
    <property type="match status" value="1"/>
</dbReference>
<dbReference type="PROSITE" id="PS50883">
    <property type="entry name" value="EAL"/>
    <property type="match status" value="1"/>
</dbReference>
<evidence type="ECO:0000259" key="2">
    <source>
        <dbReference type="PROSITE" id="PS50113"/>
    </source>
</evidence>
<dbReference type="SUPFAM" id="SSF141868">
    <property type="entry name" value="EAL domain-like"/>
    <property type="match status" value="1"/>
</dbReference>
<evidence type="ECO:0000313" key="5">
    <source>
        <dbReference type="EMBL" id="ACM28655.1"/>
    </source>
</evidence>
<dbReference type="PROSITE" id="PS50113">
    <property type="entry name" value="PAC"/>
    <property type="match status" value="1"/>
</dbReference>
<dbReference type="eggNOG" id="COG5001">
    <property type="taxonomic scope" value="Bacteria"/>
</dbReference>
<dbReference type="Pfam" id="PF00990">
    <property type="entry name" value="GGDEF"/>
    <property type="match status" value="1"/>
</dbReference>
<dbReference type="PANTHER" id="PTHR44757:SF2">
    <property type="entry name" value="BIOFILM ARCHITECTURE MAINTENANCE PROTEIN MBAA"/>
    <property type="match status" value="1"/>
</dbReference>
<accession>B9JLU1</accession>
<dbReference type="GO" id="GO:0071111">
    <property type="term" value="F:cyclic-guanylate-specific phosphodiesterase activity"/>
    <property type="evidence" value="ECO:0007669"/>
    <property type="project" value="UniProtKB-EC"/>
</dbReference>
<evidence type="ECO:0000313" key="6">
    <source>
        <dbReference type="Proteomes" id="UP000001600"/>
    </source>
</evidence>
<organism evidence="5 6">
    <name type="scientific">Rhizobium rhizogenes (strain K84 / ATCC BAA-868)</name>
    <name type="common">Agrobacterium radiobacter</name>
    <dbReference type="NCBI Taxonomy" id="311403"/>
    <lineage>
        <taxon>Bacteria</taxon>
        <taxon>Pseudomonadati</taxon>
        <taxon>Pseudomonadota</taxon>
        <taxon>Alphaproteobacteria</taxon>
        <taxon>Hyphomicrobiales</taxon>
        <taxon>Rhizobiaceae</taxon>
        <taxon>Rhizobium/Agrobacterium group</taxon>
        <taxon>Rhizobium</taxon>
    </lineage>
</organism>
<reference evidence="5 6" key="1">
    <citation type="journal article" date="2009" name="J. Bacteriol.">
        <title>Genome sequences of three Agrobacterium biovars help elucidate the evolution of multichromosome genomes in bacteria.</title>
        <authorList>
            <person name="Slater S.C."/>
            <person name="Goldman B.S."/>
            <person name="Goodner B."/>
            <person name="Setubal J.C."/>
            <person name="Farrand S.K."/>
            <person name="Nester E.W."/>
            <person name="Burr T.J."/>
            <person name="Banta L."/>
            <person name="Dickerman A.W."/>
            <person name="Paulsen I."/>
            <person name="Otten L."/>
            <person name="Suen G."/>
            <person name="Welch R."/>
            <person name="Almeida N.F."/>
            <person name="Arnold F."/>
            <person name="Burton O.T."/>
            <person name="Du Z."/>
            <person name="Ewing A."/>
            <person name="Godsy E."/>
            <person name="Heisel S."/>
            <person name="Houmiel K.L."/>
            <person name="Jhaveri J."/>
            <person name="Lu J."/>
            <person name="Miller N.M."/>
            <person name="Norton S."/>
            <person name="Chen Q."/>
            <person name="Phoolcharoen W."/>
            <person name="Ohlin V."/>
            <person name="Ondrusek D."/>
            <person name="Pride N."/>
            <person name="Stricklin S.L."/>
            <person name="Sun J."/>
            <person name="Wheeler C."/>
            <person name="Wilson L."/>
            <person name="Zhu H."/>
            <person name="Wood D.W."/>
        </authorList>
    </citation>
    <scope>NUCLEOTIDE SEQUENCE [LARGE SCALE GENOMIC DNA]</scope>
    <source>
        <strain evidence="6">K84 / ATCC BAA-868</strain>
    </source>
</reference>
<dbReference type="InterPro" id="IPR043128">
    <property type="entry name" value="Rev_trsase/Diguanyl_cyclase"/>
</dbReference>
<evidence type="ECO:0000259" key="4">
    <source>
        <dbReference type="PROSITE" id="PS50887"/>
    </source>
</evidence>
<dbReference type="InterPro" id="IPR001633">
    <property type="entry name" value="EAL_dom"/>
</dbReference>
<dbReference type="CDD" id="cd01949">
    <property type="entry name" value="GGDEF"/>
    <property type="match status" value="1"/>
</dbReference>
<dbReference type="CDD" id="cd01948">
    <property type="entry name" value="EAL"/>
    <property type="match status" value="1"/>
</dbReference>
<evidence type="ECO:0000256" key="1">
    <source>
        <dbReference type="ARBA" id="ARBA00051114"/>
    </source>
</evidence>
<dbReference type="InterPro" id="IPR000014">
    <property type="entry name" value="PAS"/>
</dbReference>
<dbReference type="Gene3D" id="3.30.70.270">
    <property type="match status" value="1"/>
</dbReference>
<dbReference type="SUPFAM" id="SSF55073">
    <property type="entry name" value="Nucleotide cyclase"/>
    <property type="match status" value="1"/>
</dbReference>
<dbReference type="InterPro" id="IPR029787">
    <property type="entry name" value="Nucleotide_cyclase"/>
</dbReference>
<comment type="catalytic activity">
    <reaction evidence="1">
        <text>3',3'-c-di-GMP + H2O = 5'-phosphoguanylyl(3'-&gt;5')guanosine + H(+)</text>
        <dbReference type="Rhea" id="RHEA:24902"/>
        <dbReference type="ChEBI" id="CHEBI:15377"/>
        <dbReference type="ChEBI" id="CHEBI:15378"/>
        <dbReference type="ChEBI" id="CHEBI:58754"/>
        <dbReference type="ChEBI" id="CHEBI:58805"/>
        <dbReference type="EC" id="3.1.4.52"/>
    </reaction>
    <physiologicalReaction direction="left-to-right" evidence="1">
        <dbReference type="Rhea" id="RHEA:24903"/>
    </physiologicalReaction>
</comment>
<name>B9JLU1_RHIR8</name>
<dbReference type="SUPFAM" id="SSF55781">
    <property type="entry name" value="GAF domain-like"/>
    <property type="match status" value="1"/>
</dbReference>
<dbReference type="InterPro" id="IPR000160">
    <property type="entry name" value="GGDEF_dom"/>
</dbReference>
<proteinExistence type="predicted"/>
<dbReference type="EMBL" id="CP000629">
    <property type="protein sequence ID" value="ACM28655.1"/>
    <property type="molecule type" value="Genomic_DNA"/>
</dbReference>
<dbReference type="NCBIfam" id="TIGR00254">
    <property type="entry name" value="GGDEF"/>
    <property type="match status" value="1"/>
</dbReference>
<dbReference type="InterPro" id="IPR035919">
    <property type="entry name" value="EAL_sf"/>
</dbReference>
<dbReference type="HOGENOM" id="CLU_000445_70_20_5"/>
<dbReference type="Gene3D" id="3.30.450.20">
    <property type="entry name" value="PAS domain"/>
    <property type="match status" value="1"/>
</dbReference>
<gene>
    <name evidence="5" type="ordered locus">Arad_7075</name>
</gene>
<dbReference type="NCBIfam" id="TIGR00229">
    <property type="entry name" value="sensory_box"/>
    <property type="match status" value="1"/>
</dbReference>
<dbReference type="Pfam" id="PF00563">
    <property type="entry name" value="EAL"/>
    <property type="match status" value="1"/>
</dbReference>
<dbReference type="InterPro" id="IPR035965">
    <property type="entry name" value="PAS-like_dom_sf"/>
</dbReference>
<dbReference type="InterPro" id="IPR000700">
    <property type="entry name" value="PAS-assoc_C"/>
</dbReference>
<dbReference type="GO" id="GO:0071732">
    <property type="term" value="P:cellular response to nitric oxide"/>
    <property type="evidence" value="ECO:0007669"/>
    <property type="project" value="UniProtKB-ARBA"/>
</dbReference>
<dbReference type="FunFam" id="3.20.20.450:FF:000001">
    <property type="entry name" value="Cyclic di-GMP phosphodiesterase yahA"/>
    <property type="match status" value="1"/>
</dbReference>
<dbReference type="SUPFAM" id="SSF55785">
    <property type="entry name" value="PYP-like sensor domain (PAS domain)"/>
    <property type="match status" value="1"/>
</dbReference>